<comment type="caution">
    <text evidence="1">The sequence shown here is derived from an EMBL/GenBank/DDBJ whole genome shotgun (WGS) entry which is preliminary data.</text>
</comment>
<proteinExistence type="predicted"/>
<sequence length="193" mass="19350">MPAPSVSHRGRSRRYAYVRSAVAVVVAVLLLLEIRGTLASWSDSVGVGGVTGLAAGSLALTDTTAGTCAAAGWTIDSAEAAPGISFDPVTMALVPGDVLTKSCTFTLDATGEHLRATLATTSPTTTGDLAAELVVGGAFTVGGASVTEVTEANDGETIAATLSITYNGTADNTTQLDTADIGGYTVSLTQVHD</sequence>
<protein>
    <submittedName>
        <fullName evidence="1">Alternate-type signal peptide domain-containing protein</fullName>
    </submittedName>
</protein>
<organism evidence="1 2">
    <name type="scientific">Nocardioides bruguierae</name>
    <dbReference type="NCBI Taxonomy" id="2945102"/>
    <lineage>
        <taxon>Bacteria</taxon>
        <taxon>Bacillati</taxon>
        <taxon>Actinomycetota</taxon>
        <taxon>Actinomycetes</taxon>
        <taxon>Propionibacteriales</taxon>
        <taxon>Nocardioidaceae</taxon>
        <taxon>Nocardioides</taxon>
    </lineage>
</organism>
<reference evidence="1" key="1">
    <citation type="submission" date="2022-05" db="EMBL/GenBank/DDBJ databases">
        <authorList>
            <person name="Tuo L."/>
        </authorList>
    </citation>
    <scope>NUCLEOTIDE SEQUENCE</scope>
    <source>
        <strain evidence="1">BSK12Z-4</strain>
    </source>
</reference>
<dbReference type="NCBIfam" id="TIGR04089">
    <property type="entry name" value="exp_by_SipW_III"/>
    <property type="match status" value="1"/>
</dbReference>
<dbReference type="EMBL" id="JAMOIL010000028">
    <property type="protein sequence ID" value="MCM0622080.1"/>
    <property type="molecule type" value="Genomic_DNA"/>
</dbReference>
<name>A0A9X2D9Y9_9ACTN</name>
<dbReference type="AlphaFoldDB" id="A0A9X2D9Y9"/>
<accession>A0A9X2D9Y9</accession>
<dbReference type="Proteomes" id="UP001139485">
    <property type="component" value="Unassembled WGS sequence"/>
</dbReference>
<dbReference type="InterPro" id="IPR024006">
    <property type="entry name" value="Alt_signal_exp_actinobact"/>
</dbReference>
<evidence type="ECO:0000313" key="1">
    <source>
        <dbReference type="EMBL" id="MCM0622080.1"/>
    </source>
</evidence>
<evidence type="ECO:0000313" key="2">
    <source>
        <dbReference type="Proteomes" id="UP001139485"/>
    </source>
</evidence>
<gene>
    <name evidence="1" type="ORF">M8330_17445</name>
</gene>
<keyword evidence="2" id="KW-1185">Reference proteome</keyword>
<dbReference type="RefSeq" id="WP_250828370.1">
    <property type="nucleotide sequence ID" value="NZ_JAMOIL010000028.1"/>
</dbReference>